<organism evidence="2 3">
    <name type="scientific">Linnemannia gamsii</name>
    <dbReference type="NCBI Taxonomy" id="64522"/>
    <lineage>
        <taxon>Eukaryota</taxon>
        <taxon>Fungi</taxon>
        <taxon>Fungi incertae sedis</taxon>
        <taxon>Mucoromycota</taxon>
        <taxon>Mortierellomycotina</taxon>
        <taxon>Mortierellomycetes</taxon>
        <taxon>Mortierellales</taxon>
        <taxon>Mortierellaceae</taxon>
        <taxon>Linnemannia</taxon>
    </lineage>
</organism>
<accession>A0A9P6RGM7</accession>
<evidence type="ECO:0008006" key="4">
    <source>
        <dbReference type="Google" id="ProtNLM"/>
    </source>
</evidence>
<comment type="caution">
    <text evidence="2">The sequence shown here is derived from an EMBL/GenBank/DDBJ whole genome shotgun (WGS) entry which is preliminary data.</text>
</comment>
<keyword evidence="3" id="KW-1185">Reference proteome</keyword>
<dbReference type="OrthoDB" id="2397486at2759"/>
<feature type="region of interest" description="Disordered" evidence="1">
    <location>
        <begin position="611"/>
        <end position="633"/>
    </location>
</feature>
<feature type="region of interest" description="Disordered" evidence="1">
    <location>
        <begin position="694"/>
        <end position="718"/>
    </location>
</feature>
<dbReference type="Proteomes" id="UP000823405">
    <property type="component" value="Unassembled WGS sequence"/>
</dbReference>
<dbReference type="CDD" id="cd09917">
    <property type="entry name" value="F-box_SF"/>
    <property type="match status" value="1"/>
</dbReference>
<gene>
    <name evidence="2" type="ORF">BGZ97_003568</name>
</gene>
<evidence type="ECO:0000313" key="3">
    <source>
        <dbReference type="Proteomes" id="UP000823405"/>
    </source>
</evidence>
<feature type="region of interest" description="Disordered" evidence="1">
    <location>
        <begin position="443"/>
        <end position="464"/>
    </location>
</feature>
<dbReference type="AlphaFoldDB" id="A0A9P6RGM7"/>
<feature type="compositionally biased region" description="Acidic residues" evidence="1">
    <location>
        <begin position="801"/>
        <end position="813"/>
    </location>
</feature>
<dbReference type="SUPFAM" id="SSF52047">
    <property type="entry name" value="RNI-like"/>
    <property type="match status" value="1"/>
</dbReference>
<dbReference type="InterPro" id="IPR036047">
    <property type="entry name" value="F-box-like_dom_sf"/>
</dbReference>
<feature type="compositionally biased region" description="Basic and acidic residues" evidence="1">
    <location>
        <begin position="82"/>
        <end position="96"/>
    </location>
</feature>
<sequence>MTVLEIQSRPYTWPLYNLETLELCPSTEGTMVTFADYISQNRLFRNLVTFKLQIPSLKGAEDEEEQKSVLKVTATGGVDDEKENKEEKEAEEKEGWEMEDVSGQGWPPSVLTTGTRNRRRACLNSRASKNEYQQLYRRDSMIYGDIDYSSDDQGDHESEEDEVEIKIIQPLVDSPSLPELSVEILGLVCTHLSQSTLRYGFSQVCKKWHEVADRFINHTGTWLPLDGVQEQLLQQWPRLKTLELWFNLRRLHPIEPEFISTKTASWNTFAAAITEPISTNIKGKVYSGDDGDSAPIASSCLLHTIRHLEIRGLYMIYSEIGPDLRGHLQFIESLTIANSRSNECTPLFTILADFPALKSFNLTLCRWSPKKLSHGDEEDDIDYDLEQPRVDDSWKMFPERYRLQRFCINNLRTDLRVLERVIVTCPNLREFCARDLSMDLIPQPGESNDGAELSSEAEDAEAEEQRNDRRRLCAMAAKYCPKLEWYSFHLYSDCTDENYLEYVAHTFPDQKMHSMELYDYPERRPGKFAVRDLLSKTTVLDIEANESQGFISDSLNKILCLMPNLLHLVGSETYFSTSSLWQPPIPVEPAAPKRVFATVGDRKRYERRQARKQALNRSRSDVPVSAAANDNTPTAVDDSCPATWQVYRLKTLKFNMSYRSSVVQFTDYISQHRLFRNLVTFNLQIYSLKIGQQKTPSDYPKKYPSRHRVKDDDTPSEPTRFPNELLALRGLQCLEECILRAIRVPGTVTTRNFKFLQRKGDLQTISFPTTTTTEKTVKKKKWNRRNKNSALKMSPTGDGHDEGEDEDEEEEGWMTERTFWPKLTAFHIHYNVIEPSTNTIKLAKGITHIRPGVVFRFQSHYSRFNDE</sequence>
<dbReference type="SUPFAM" id="SSF81383">
    <property type="entry name" value="F-box domain"/>
    <property type="match status" value="1"/>
</dbReference>
<feature type="region of interest" description="Disordered" evidence="1">
    <location>
        <begin position="781"/>
        <end position="813"/>
    </location>
</feature>
<protein>
    <recommendedName>
        <fullName evidence="4">F-box domain-containing protein</fullName>
    </recommendedName>
</protein>
<name>A0A9P6RGM7_9FUNG</name>
<proteinExistence type="predicted"/>
<reference evidence="2" key="1">
    <citation type="journal article" date="2020" name="Fungal Divers.">
        <title>Resolving the Mortierellaceae phylogeny through synthesis of multi-gene phylogenetics and phylogenomics.</title>
        <authorList>
            <person name="Vandepol N."/>
            <person name="Liber J."/>
            <person name="Desiro A."/>
            <person name="Na H."/>
            <person name="Kennedy M."/>
            <person name="Barry K."/>
            <person name="Grigoriev I.V."/>
            <person name="Miller A.N."/>
            <person name="O'Donnell K."/>
            <person name="Stajich J.E."/>
            <person name="Bonito G."/>
        </authorList>
    </citation>
    <scope>NUCLEOTIDE SEQUENCE</scope>
    <source>
        <strain evidence="2">NVP60</strain>
    </source>
</reference>
<evidence type="ECO:0000256" key="1">
    <source>
        <dbReference type="SAM" id="MobiDB-lite"/>
    </source>
</evidence>
<evidence type="ECO:0000313" key="2">
    <source>
        <dbReference type="EMBL" id="KAG0318583.1"/>
    </source>
</evidence>
<dbReference type="EMBL" id="JAAAIN010000185">
    <property type="protein sequence ID" value="KAG0318583.1"/>
    <property type="molecule type" value="Genomic_DNA"/>
</dbReference>
<feature type="region of interest" description="Disordered" evidence="1">
    <location>
        <begin position="62"/>
        <end position="113"/>
    </location>
</feature>